<protein>
    <recommendedName>
        <fullName evidence="4">Lipoprotein</fullName>
    </recommendedName>
</protein>
<proteinExistence type="predicted"/>
<dbReference type="Proteomes" id="UP001156389">
    <property type="component" value="Unassembled WGS sequence"/>
</dbReference>
<sequence>MPLTPTSGDSGPRRRSLLAGALYAVGGTGLLSGCTGGGADSGPELAPEARRVLRTAAGDSTELLARYDGTATAHPGLAERLKPLRGEVARHLDELIGATWEREPTEGGKGKSGKKKDGPSAVPADERGALAALADAERRTAEDRTRALADVPPELARLLASVAASGAAHAYLLTEGDR</sequence>
<gene>
    <name evidence="2" type="ORF">LHJ74_33770</name>
</gene>
<evidence type="ECO:0000256" key="1">
    <source>
        <dbReference type="SAM" id="MobiDB-lite"/>
    </source>
</evidence>
<feature type="compositionally biased region" description="Basic and acidic residues" evidence="1">
    <location>
        <begin position="97"/>
        <end position="109"/>
    </location>
</feature>
<dbReference type="EMBL" id="JAJAGO010000030">
    <property type="protein sequence ID" value="MCT2594823.1"/>
    <property type="molecule type" value="Genomic_DNA"/>
</dbReference>
<evidence type="ECO:0000313" key="3">
    <source>
        <dbReference type="Proteomes" id="UP001156389"/>
    </source>
</evidence>
<keyword evidence="3" id="KW-1185">Reference proteome</keyword>
<accession>A0ABT2K3R9</accession>
<feature type="compositionally biased region" description="Basic and acidic residues" evidence="1">
    <location>
        <begin position="135"/>
        <end position="147"/>
    </location>
</feature>
<organism evidence="2 3">
    <name type="scientific">Streptomyces gossypii</name>
    <dbReference type="NCBI Taxonomy" id="2883101"/>
    <lineage>
        <taxon>Bacteria</taxon>
        <taxon>Bacillati</taxon>
        <taxon>Actinomycetota</taxon>
        <taxon>Actinomycetes</taxon>
        <taxon>Kitasatosporales</taxon>
        <taxon>Streptomycetaceae</taxon>
        <taxon>Streptomyces</taxon>
    </lineage>
</organism>
<dbReference type="RefSeq" id="WP_260222195.1">
    <property type="nucleotide sequence ID" value="NZ_JAJAGO010000030.1"/>
</dbReference>
<name>A0ABT2K3R9_9ACTN</name>
<comment type="caution">
    <text evidence="2">The sequence shown here is derived from an EMBL/GenBank/DDBJ whole genome shotgun (WGS) entry which is preliminary data.</text>
</comment>
<feature type="region of interest" description="Disordered" evidence="1">
    <location>
        <begin position="97"/>
        <end position="148"/>
    </location>
</feature>
<evidence type="ECO:0000313" key="2">
    <source>
        <dbReference type="EMBL" id="MCT2594823.1"/>
    </source>
</evidence>
<reference evidence="2 3" key="1">
    <citation type="submission" date="2021-10" db="EMBL/GenBank/DDBJ databases">
        <title>Streptomyces gossypii sp. nov., isolated from soil collected from cotton field.</title>
        <authorList>
            <person name="Ge X."/>
            <person name="Chen X."/>
            <person name="Liu W."/>
        </authorList>
    </citation>
    <scope>NUCLEOTIDE SEQUENCE [LARGE SCALE GENOMIC DNA]</scope>
    <source>
        <strain evidence="2 3">N2-109</strain>
    </source>
</reference>
<evidence type="ECO:0008006" key="4">
    <source>
        <dbReference type="Google" id="ProtNLM"/>
    </source>
</evidence>